<sequence length="326" mass="35131">MLFISADDQRKALSMQEAIDDVAIALGESSKGNTQTPIRTTISIDKKEATSLFMPSFVEATKSLGIKIVSVFPHNQKLAKNTINGVMLVADVETGEPLALIEASYLTVFRTGAATGLATKHLARKNAKRLAVIGTGAQSWGLIKAVKTVRPIEEIVLYNRTVQKAEQLKEKLKSEYPDTQVIVAESSRRAVYRADVIVTATNSSEPVISDPVSAGTHINAVGSFRPSMQEIPTGVMKQSHKIVVESKEAALEETGDLIIPIREGVLSPKDIYAELGNIALGKIAGRENDQEITVFKSVGLAAMDVVMAKAIYDRAVSLNLGTKVPF</sequence>
<dbReference type="Gene3D" id="3.40.50.720">
    <property type="entry name" value="NAD(P)-binding Rossmann-like Domain"/>
    <property type="match status" value="1"/>
</dbReference>
<dbReference type="InterPro" id="IPR036291">
    <property type="entry name" value="NAD(P)-bd_dom_sf"/>
</dbReference>
<reference evidence="1 2" key="1">
    <citation type="journal article" date="2019" name="Int. J. Syst. Evol. Microbiol.">
        <title>The Global Catalogue of Microorganisms (GCM) 10K type strain sequencing project: providing services to taxonomists for standard genome sequencing and annotation.</title>
        <authorList>
            <consortium name="The Broad Institute Genomics Platform"/>
            <consortium name="The Broad Institute Genome Sequencing Center for Infectious Disease"/>
            <person name="Wu L."/>
            <person name="Ma J."/>
        </authorList>
    </citation>
    <scope>NUCLEOTIDE SEQUENCE [LARGE SCALE GENOMIC DNA]</scope>
    <source>
        <strain evidence="1 2">JCM 9731</strain>
    </source>
</reference>
<protein>
    <submittedName>
        <fullName evidence="1">Ornithine cyclodeaminase family protein</fullName>
    </submittedName>
</protein>
<gene>
    <name evidence="1" type="ORF">GCM10008967_21880</name>
</gene>
<dbReference type="Proteomes" id="UP001500782">
    <property type="component" value="Unassembled WGS sequence"/>
</dbReference>
<dbReference type="SUPFAM" id="SSF51735">
    <property type="entry name" value="NAD(P)-binding Rossmann-fold domains"/>
    <property type="match status" value="1"/>
</dbReference>
<accession>A0ABN0WAJ5</accession>
<dbReference type="Pfam" id="PF02423">
    <property type="entry name" value="OCD_Mu_crystall"/>
    <property type="match status" value="1"/>
</dbReference>
<dbReference type="InterPro" id="IPR003462">
    <property type="entry name" value="ODC_Mu_crystall"/>
</dbReference>
<dbReference type="InterPro" id="IPR023401">
    <property type="entry name" value="ODC_N"/>
</dbReference>
<dbReference type="PANTHER" id="PTHR13812:SF19">
    <property type="entry name" value="KETIMINE REDUCTASE MU-CRYSTALLIN"/>
    <property type="match status" value="1"/>
</dbReference>
<dbReference type="EMBL" id="BAAADJ010000021">
    <property type="protein sequence ID" value="GAA0330951.1"/>
    <property type="molecule type" value="Genomic_DNA"/>
</dbReference>
<dbReference type="PANTHER" id="PTHR13812">
    <property type="entry name" value="KETIMINE REDUCTASE MU-CRYSTALLIN"/>
    <property type="match status" value="1"/>
</dbReference>
<keyword evidence="2" id="KW-1185">Reference proteome</keyword>
<dbReference type="Gene3D" id="3.30.1780.10">
    <property type="entry name" value="ornithine cyclodeaminase, domain 1"/>
    <property type="match status" value="1"/>
</dbReference>
<comment type="caution">
    <text evidence="1">The sequence shown here is derived from an EMBL/GenBank/DDBJ whole genome shotgun (WGS) entry which is preliminary data.</text>
</comment>
<dbReference type="PIRSF" id="PIRSF001439">
    <property type="entry name" value="CryM"/>
    <property type="match status" value="1"/>
</dbReference>
<name>A0ABN0WAJ5_9BACI</name>
<proteinExistence type="predicted"/>
<dbReference type="RefSeq" id="WP_343798993.1">
    <property type="nucleotide sequence ID" value="NZ_BAAADJ010000021.1"/>
</dbReference>
<evidence type="ECO:0000313" key="1">
    <source>
        <dbReference type="EMBL" id="GAA0330951.1"/>
    </source>
</evidence>
<evidence type="ECO:0000313" key="2">
    <source>
        <dbReference type="Proteomes" id="UP001500782"/>
    </source>
</evidence>
<organism evidence="1 2">
    <name type="scientific">Bacillus carboniphilus</name>
    <dbReference type="NCBI Taxonomy" id="86663"/>
    <lineage>
        <taxon>Bacteria</taxon>
        <taxon>Bacillati</taxon>
        <taxon>Bacillota</taxon>
        <taxon>Bacilli</taxon>
        <taxon>Bacillales</taxon>
        <taxon>Bacillaceae</taxon>
        <taxon>Bacillus</taxon>
    </lineage>
</organism>